<sequence>MRQMYKPEAPALKPKKDLITLVENRTVYSLNNFELNIFETNQQSEDVRLKFNSFVLTSMFRGKKVMHLFDQEGFEYLPGESVIVPADEEMVIDFPEADFSNPTQCMALAIKSEQIKETVNLLNEKYAKIEEHDSWKIDLDTFHLKNSFEVTNTIDRLVKVSTETNTAKDLFANFMINELLIRLMQTQARVLIVDNYKKYANTNRFAFVIQYIKEHITEKLSIEKLCDLACMSKANFFRQFKRELGITPVDFINQERIKIAKELLSDTHNDISDACFKAGFSSTNYFFIIFKKYVGVTPGKFKELCLLSGGRNLLNAS</sequence>
<dbReference type="SUPFAM" id="SSF46689">
    <property type="entry name" value="Homeodomain-like"/>
    <property type="match status" value="2"/>
</dbReference>
<dbReference type="PANTHER" id="PTHR43280:SF28">
    <property type="entry name" value="HTH-TYPE TRANSCRIPTIONAL ACTIVATOR RHAS"/>
    <property type="match status" value="1"/>
</dbReference>
<reference evidence="5 6" key="1">
    <citation type="submission" date="2018-05" db="EMBL/GenBank/DDBJ databases">
        <title>Genomic Encyclopedia of Archaeal and Bacterial Type Strains, Phase II (KMG-II): from individual species to whole genera.</title>
        <authorList>
            <person name="Goeker M."/>
        </authorList>
    </citation>
    <scope>NUCLEOTIDE SEQUENCE [LARGE SCALE GENOMIC DNA]</scope>
    <source>
        <strain evidence="5 6">DSM 22214</strain>
    </source>
</reference>
<evidence type="ECO:0000313" key="6">
    <source>
        <dbReference type="Proteomes" id="UP000245489"/>
    </source>
</evidence>
<dbReference type="InterPro" id="IPR020449">
    <property type="entry name" value="Tscrpt_reg_AraC-type_HTH"/>
</dbReference>
<evidence type="ECO:0000256" key="3">
    <source>
        <dbReference type="ARBA" id="ARBA00023163"/>
    </source>
</evidence>
<dbReference type="PRINTS" id="PR00032">
    <property type="entry name" value="HTHARAC"/>
</dbReference>
<dbReference type="PROSITE" id="PS01124">
    <property type="entry name" value="HTH_ARAC_FAMILY_2"/>
    <property type="match status" value="1"/>
</dbReference>
<dbReference type="PROSITE" id="PS00041">
    <property type="entry name" value="HTH_ARAC_FAMILY_1"/>
    <property type="match status" value="1"/>
</dbReference>
<proteinExistence type="predicted"/>
<dbReference type="GO" id="GO:0043565">
    <property type="term" value="F:sequence-specific DNA binding"/>
    <property type="evidence" value="ECO:0007669"/>
    <property type="project" value="InterPro"/>
</dbReference>
<dbReference type="InterPro" id="IPR018060">
    <property type="entry name" value="HTH_AraC"/>
</dbReference>
<dbReference type="GO" id="GO:0003700">
    <property type="term" value="F:DNA-binding transcription factor activity"/>
    <property type="evidence" value="ECO:0007669"/>
    <property type="project" value="InterPro"/>
</dbReference>
<evidence type="ECO:0000313" key="5">
    <source>
        <dbReference type="EMBL" id="PWK18155.1"/>
    </source>
</evidence>
<keyword evidence="1" id="KW-0805">Transcription regulation</keyword>
<dbReference type="SMART" id="SM00342">
    <property type="entry name" value="HTH_ARAC"/>
    <property type="match status" value="1"/>
</dbReference>
<dbReference type="InterPro" id="IPR018062">
    <property type="entry name" value="HTH_AraC-typ_CS"/>
</dbReference>
<protein>
    <submittedName>
        <fullName evidence="5">AraC-like DNA-binding protein</fullName>
    </submittedName>
</protein>
<evidence type="ECO:0000256" key="2">
    <source>
        <dbReference type="ARBA" id="ARBA00023125"/>
    </source>
</evidence>
<feature type="domain" description="HTH araC/xylS-type" evidence="4">
    <location>
        <begin position="206"/>
        <end position="304"/>
    </location>
</feature>
<dbReference type="InterPro" id="IPR009594">
    <property type="entry name" value="Tscrpt_reg_HTH_AraC_N"/>
</dbReference>
<dbReference type="PANTHER" id="PTHR43280">
    <property type="entry name" value="ARAC-FAMILY TRANSCRIPTIONAL REGULATOR"/>
    <property type="match status" value="1"/>
</dbReference>
<dbReference type="AlphaFoldDB" id="A0A316DJX7"/>
<keyword evidence="2 5" id="KW-0238">DNA-binding</keyword>
<dbReference type="EMBL" id="QGGO01000031">
    <property type="protein sequence ID" value="PWK18155.1"/>
    <property type="molecule type" value="Genomic_DNA"/>
</dbReference>
<evidence type="ECO:0000256" key="1">
    <source>
        <dbReference type="ARBA" id="ARBA00023015"/>
    </source>
</evidence>
<dbReference type="Pfam" id="PF06719">
    <property type="entry name" value="AraC_N"/>
    <property type="match status" value="1"/>
</dbReference>
<dbReference type="InterPro" id="IPR009057">
    <property type="entry name" value="Homeodomain-like_sf"/>
</dbReference>
<dbReference type="Pfam" id="PF12833">
    <property type="entry name" value="HTH_18"/>
    <property type="match status" value="1"/>
</dbReference>
<keyword evidence="6" id="KW-1185">Reference proteome</keyword>
<organism evidence="5 6">
    <name type="scientific">Arcicella aurantiaca</name>
    <dbReference type="NCBI Taxonomy" id="591202"/>
    <lineage>
        <taxon>Bacteria</taxon>
        <taxon>Pseudomonadati</taxon>
        <taxon>Bacteroidota</taxon>
        <taxon>Cytophagia</taxon>
        <taxon>Cytophagales</taxon>
        <taxon>Flectobacillaceae</taxon>
        <taxon>Arcicella</taxon>
    </lineage>
</organism>
<dbReference type="Proteomes" id="UP000245489">
    <property type="component" value="Unassembled WGS sequence"/>
</dbReference>
<gene>
    <name evidence="5" type="ORF">LV89_04182</name>
</gene>
<accession>A0A316DJX7</accession>
<evidence type="ECO:0000259" key="4">
    <source>
        <dbReference type="PROSITE" id="PS01124"/>
    </source>
</evidence>
<comment type="caution">
    <text evidence="5">The sequence shown here is derived from an EMBL/GenBank/DDBJ whole genome shotgun (WGS) entry which is preliminary data.</text>
</comment>
<name>A0A316DJX7_9BACT</name>
<dbReference type="Gene3D" id="1.10.10.60">
    <property type="entry name" value="Homeodomain-like"/>
    <property type="match status" value="2"/>
</dbReference>
<keyword evidence="3" id="KW-0804">Transcription</keyword>